<accession>A0A7E4V7T5</accession>
<protein>
    <submittedName>
        <fullName evidence="2">Uncharacterized protein</fullName>
    </submittedName>
</protein>
<keyword evidence="1" id="KW-1185">Reference proteome</keyword>
<dbReference type="Proteomes" id="UP000492821">
    <property type="component" value="Unassembled WGS sequence"/>
</dbReference>
<name>A0A7E4V7T5_PANRE</name>
<evidence type="ECO:0000313" key="2">
    <source>
        <dbReference type="WBParaSite" id="Pan_g17225.t1"/>
    </source>
</evidence>
<reference evidence="2" key="2">
    <citation type="submission" date="2020-10" db="UniProtKB">
        <authorList>
            <consortium name="WormBaseParasite"/>
        </authorList>
    </citation>
    <scope>IDENTIFICATION</scope>
</reference>
<evidence type="ECO:0000313" key="1">
    <source>
        <dbReference type="Proteomes" id="UP000492821"/>
    </source>
</evidence>
<dbReference type="AlphaFoldDB" id="A0A7E4V7T5"/>
<proteinExistence type="predicted"/>
<dbReference type="WBParaSite" id="Pan_g17225.t1">
    <property type="protein sequence ID" value="Pan_g17225.t1"/>
    <property type="gene ID" value="Pan_g17225"/>
</dbReference>
<reference evidence="1" key="1">
    <citation type="journal article" date="2013" name="Genetics">
        <title>The draft genome and transcriptome of Panagrellus redivivus are shaped by the harsh demands of a free-living lifestyle.</title>
        <authorList>
            <person name="Srinivasan J."/>
            <person name="Dillman A.R."/>
            <person name="Macchietto M.G."/>
            <person name="Heikkinen L."/>
            <person name="Lakso M."/>
            <person name="Fracchia K.M."/>
            <person name="Antoshechkin I."/>
            <person name="Mortazavi A."/>
            <person name="Wong G."/>
            <person name="Sternberg P.W."/>
        </authorList>
    </citation>
    <scope>NUCLEOTIDE SEQUENCE [LARGE SCALE GENOMIC DNA]</scope>
    <source>
        <strain evidence="1">MT8872</strain>
    </source>
</reference>
<sequence>MPIHYAGSRKEDDSRRRIPNPVYSFQFKAGISASVTPQDQSIVKPGCQKRFWVSFDPPSCCEVDAPTILRMNSAVSGLKHIYQRVVGHPSSLHEEWVT</sequence>
<organism evidence="1 2">
    <name type="scientific">Panagrellus redivivus</name>
    <name type="common">Microworm</name>
    <dbReference type="NCBI Taxonomy" id="6233"/>
    <lineage>
        <taxon>Eukaryota</taxon>
        <taxon>Metazoa</taxon>
        <taxon>Ecdysozoa</taxon>
        <taxon>Nematoda</taxon>
        <taxon>Chromadorea</taxon>
        <taxon>Rhabditida</taxon>
        <taxon>Tylenchina</taxon>
        <taxon>Panagrolaimomorpha</taxon>
        <taxon>Panagrolaimoidea</taxon>
        <taxon>Panagrolaimidae</taxon>
        <taxon>Panagrellus</taxon>
    </lineage>
</organism>